<evidence type="ECO:0000313" key="3">
    <source>
        <dbReference type="Proteomes" id="UP000037035"/>
    </source>
</evidence>
<name>A0A0L6VJU3_9BASI</name>
<reference evidence="2 3" key="1">
    <citation type="submission" date="2015-08" db="EMBL/GenBank/DDBJ databases">
        <title>Next Generation Sequencing and Analysis of the Genome of Puccinia sorghi L Schw, the Causal Agent of Maize Common Rust.</title>
        <authorList>
            <person name="Rochi L."/>
            <person name="Burguener G."/>
            <person name="Darino M."/>
            <person name="Turjanski A."/>
            <person name="Kreff E."/>
            <person name="Dieguez M.J."/>
            <person name="Sacco F."/>
        </authorList>
    </citation>
    <scope>NUCLEOTIDE SEQUENCE [LARGE SCALE GENOMIC DNA]</scope>
    <source>
        <strain evidence="2 3">RO10H11247</strain>
    </source>
</reference>
<dbReference type="AlphaFoldDB" id="A0A0L6VJU3"/>
<comment type="caution">
    <text evidence="2">The sequence shown here is derived from an EMBL/GenBank/DDBJ whole genome shotgun (WGS) entry which is preliminary data.</text>
</comment>
<gene>
    <name evidence="2" type="ORF">VP01_1460g1</name>
</gene>
<evidence type="ECO:0000256" key="1">
    <source>
        <dbReference type="SAM" id="Phobius"/>
    </source>
</evidence>
<keyword evidence="1" id="KW-0812">Transmembrane</keyword>
<dbReference type="Proteomes" id="UP000037035">
    <property type="component" value="Unassembled WGS sequence"/>
</dbReference>
<dbReference type="VEuPathDB" id="FungiDB:VP01_1460g1"/>
<proteinExistence type="predicted"/>
<protein>
    <submittedName>
        <fullName evidence="2">Uncharacterized protein</fullName>
    </submittedName>
</protein>
<keyword evidence="3" id="KW-1185">Reference proteome</keyword>
<keyword evidence="1" id="KW-0472">Membrane</keyword>
<organism evidence="2 3">
    <name type="scientific">Puccinia sorghi</name>
    <dbReference type="NCBI Taxonomy" id="27349"/>
    <lineage>
        <taxon>Eukaryota</taxon>
        <taxon>Fungi</taxon>
        <taxon>Dikarya</taxon>
        <taxon>Basidiomycota</taxon>
        <taxon>Pucciniomycotina</taxon>
        <taxon>Pucciniomycetes</taxon>
        <taxon>Pucciniales</taxon>
        <taxon>Pucciniaceae</taxon>
        <taxon>Puccinia</taxon>
    </lineage>
</organism>
<feature type="transmembrane region" description="Helical" evidence="1">
    <location>
        <begin position="41"/>
        <end position="63"/>
    </location>
</feature>
<accession>A0A0L6VJU3</accession>
<keyword evidence="1" id="KW-1133">Transmembrane helix</keyword>
<sequence>MYRRSASLQVLLNLTIRKTRKRPARPRDDQTDEYTIAQHKLGLQWCYLVTLTVYFVFEASIFYKHLQHNLIRPLWWPDLNLNYSAEDEAQEIKTSLEKMNQSEQELTSNYPKKLQPLLFEYTQPKHVALEMKNKDSKKMKVQPTQKLQINLPSSLQPLSLPPGPLYSLQKQIKELKSKNPFFRLTFSLGVLGYINHGGCWSPSSSRFSTLQFCSGTLLLCCLSSYFCLPSGQCSVTLLGFASSNSATSSPPTSEYMTSKMISYTNSSLETLPPYSPPFKNLTGSTNPATPPKIPATNSSKNFMVQLCKIFNNYYTINHQLWITYKECGTT</sequence>
<evidence type="ECO:0000313" key="2">
    <source>
        <dbReference type="EMBL" id="KNZ61033.1"/>
    </source>
</evidence>
<dbReference type="EMBL" id="LAVV01005121">
    <property type="protein sequence ID" value="KNZ61033.1"/>
    <property type="molecule type" value="Genomic_DNA"/>
</dbReference>